<sequence>MPRLWRLPGVLLLLGLLLLGLPGRVLARGQPRREPGGPAAPLARPPSAPPPVGPPLMTQGEVRMQTSRKCFGPAAAQMPVVRRQSESRKMPVTSAAPDAHLSRFSFALASWTKKFKRQAPPISHQVHGDMPRIAVSSAHGIIFQKCAMVRTDQEPQSVYVNLLINNTNTQQALNITDLVLLDNITGLRVQGAKGNQTAGGFLTFSIQFLHVGEHYSFDYFATVNAEESGNAGVLILPAKLTFRSSLNNSQFDPLTTSLRIVGEIKVLLSHGTHALGFFVAFIVSFVLTSVMLWTAYRTWRVFRECQETEQDLNPEYKQEHSCFNSGGTNHEDILLNDHIIDILYFEESEKMLQSLEDFEIANLTQADRDLEDCRVQISQEVIILLMRNVLATCGLSAHVEKRMSLALRKQFHAMEMEIQEEYNRKMVALTAECRLENRKAEEAQHCRERARSREAEELLKKASGKSAAECRALLEELDQLEQLHGKRFLLVKQEEYFAVAYRELACSERKEIHNIFFTLIRSMLHKGELKLEAVRLLVENYSQVQEDLEERMDFLQALKKYYLSKRFAHGEHLIRVMQLLDSWMTSLWELAANQIAVFINQVERDCCLPENHLGGVLNKAEAELCSAQQTFAHIVKEEKQKLHQELIAKRQREILQKKEEQRAQTGPEEAFRSPGDICRYVAQWQRLLADRFAGLEELAEKLDNEAQEELVLLRLRLTERASEEIRQIHNGSVVQELLKLSVPKLYLHRSMEEQQSELAESVRRLEKEDQGKIAAAEVLLQSKRDKLSKEHLDQIREQRKLRDWEQLVLLKLLGSALSLSEEELLKLKQEVHGCFSQVDGGLALPKIRARRLLQMCTSEWREAALQKVSQRREALSKQQEPEVGRKTRNKNKIDILKKSLEKKIHIYKESITNQYENKILSELQLTRSHQLQALENKIGECIASLQFQKTAKIPDTLESYTAVVRLCTLLLEELSASKILTDSDWAEIIEQSDREIEEVEKKMEDELLHQELAQPQPNLMNRKRRSPDQAGKASSAEEWYSGGPSSAHLHQALTQRKQLVNLHRQSLREVQNTLVVLEHFLENIEMDTLLALYVKELRLASYLAKLILVPVGTLQRLLHLLLPTRSPSELLSLLGSIANKHSEVLLKRDGGGEEASSCLKRRHQQSWKTLELKLRQEMMNANLGKMNSVDSNKSLLKQKEPPLLGKSMFFHPECLPEQLQLAAASTTEVIQHSDTKEKIFVFRDSALSMDTSSKKKKTSFLNSKKLGLQKRDNGSSLAGTPRTRILPPWGAQARLPAAEGDDDCLVNLDTSHSDFIPAETGGEDVPVEPPDPPGASSSHHGDAEDPGCLRPVEDLEAYTLHAQHEALERAKREWQEAWEALIDDRVRQRFQLRQEFDRERKALYLQL</sequence>
<name>A0ACB8E7H6_9SAUR</name>
<protein>
    <submittedName>
        <fullName evidence="1">Uncharacterized protein</fullName>
    </submittedName>
</protein>
<proteinExistence type="predicted"/>
<accession>A0ACB8E7H6</accession>
<dbReference type="EMBL" id="CM037623">
    <property type="protein sequence ID" value="KAH7987966.1"/>
    <property type="molecule type" value="Genomic_DNA"/>
</dbReference>
<organism evidence="1 2">
    <name type="scientific">Sphaerodactylus townsendi</name>
    <dbReference type="NCBI Taxonomy" id="933632"/>
    <lineage>
        <taxon>Eukaryota</taxon>
        <taxon>Metazoa</taxon>
        <taxon>Chordata</taxon>
        <taxon>Craniata</taxon>
        <taxon>Vertebrata</taxon>
        <taxon>Euteleostomi</taxon>
        <taxon>Lepidosauria</taxon>
        <taxon>Squamata</taxon>
        <taxon>Bifurcata</taxon>
        <taxon>Gekkota</taxon>
        <taxon>Sphaerodactylidae</taxon>
        <taxon>Sphaerodactylus</taxon>
    </lineage>
</organism>
<reference evidence="1" key="1">
    <citation type="submission" date="2021-08" db="EMBL/GenBank/DDBJ databases">
        <title>The first chromosome-level gecko genome reveals the dynamic sex chromosomes of Neotropical dwarf geckos (Sphaerodactylidae: Sphaerodactylus).</title>
        <authorList>
            <person name="Pinto B.J."/>
            <person name="Keating S.E."/>
            <person name="Gamble T."/>
        </authorList>
    </citation>
    <scope>NUCLEOTIDE SEQUENCE</scope>
    <source>
        <strain evidence="1">TG3544</strain>
    </source>
</reference>
<evidence type="ECO:0000313" key="2">
    <source>
        <dbReference type="Proteomes" id="UP000827872"/>
    </source>
</evidence>
<evidence type="ECO:0000313" key="1">
    <source>
        <dbReference type="EMBL" id="KAH7987966.1"/>
    </source>
</evidence>
<dbReference type="Proteomes" id="UP000827872">
    <property type="component" value="Linkage Group LG10"/>
</dbReference>
<comment type="caution">
    <text evidence="1">The sequence shown here is derived from an EMBL/GenBank/DDBJ whole genome shotgun (WGS) entry which is preliminary data.</text>
</comment>
<gene>
    <name evidence="1" type="ORF">K3G42_002342</name>
</gene>
<keyword evidence="2" id="KW-1185">Reference proteome</keyword>